<organism evidence="4 5">
    <name type="scientific">Helicobacter winghamensis</name>
    <dbReference type="NCBI Taxonomy" id="157268"/>
    <lineage>
        <taxon>Bacteria</taxon>
        <taxon>Pseudomonadati</taxon>
        <taxon>Campylobacterota</taxon>
        <taxon>Epsilonproteobacteria</taxon>
        <taxon>Campylobacterales</taxon>
        <taxon>Helicobacteraceae</taxon>
        <taxon>Helicobacter</taxon>
    </lineage>
</organism>
<evidence type="ECO:0000256" key="1">
    <source>
        <dbReference type="SAM" id="MobiDB-lite"/>
    </source>
</evidence>
<keyword evidence="2" id="KW-0812">Transmembrane</keyword>
<dbReference type="GeneID" id="97290322"/>
<dbReference type="PANTHER" id="PTHR42208">
    <property type="entry name" value="HEAVY METAL TRANSPORTER-RELATED"/>
    <property type="match status" value="1"/>
</dbReference>
<evidence type="ECO:0000259" key="3">
    <source>
        <dbReference type="Pfam" id="PF13386"/>
    </source>
</evidence>
<evidence type="ECO:0000313" key="4">
    <source>
        <dbReference type="EMBL" id="PKT81433.1"/>
    </source>
</evidence>
<accession>A0A2N3PJR2</accession>
<feature type="transmembrane region" description="Helical" evidence="2">
    <location>
        <begin position="135"/>
        <end position="156"/>
    </location>
</feature>
<feature type="transmembrane region" description="Helical" evidence="2">
    <location>
        <begin position="82"/>
        <end position="102"/>
    </location>
</feature>
<feature type="region of interest" description="Disordered" evidence="1">
    <location>
        <begin position="250"/>
        <end position="274"/>
    </location>
</feature>
<name>A0A2N3PJR2_9HELI</name>
<feature type="domain" description="Urease accessory protein UreH-like transmembrane" evidence="3">
    <location>
        <begin position="9"/>
        <end position="216"/>
    </location>
</feature>
<dbReference type="AlphaFoldDB" id="A0A2N3PJR2"/>
<feature type="transmembrane region" description="Helical" evidence="2">
    <location>
        <begin position="202"/>
        <end position="219"/>
    </location>
</feature>
<sequence length="274" mass="29646">MQHLDLIGLFMIAFLGGFGHCIGMCGGIVLAYSGKLTDNTITHKGQLIAYHMLYSFGRITTYVILGAIVGALGSMFGVNGTLRGALFVFAGIAMVLAGLSLFGKISFLTRLEYSIQNSKWYQSKFQQALSLKSPLSLYLLGSLNGLLPCGFVYAFLFSAAGFASIPKAMLIMLVFGLGTLPSLFLFGLLANTAFYKPKFRKVLMNLAALAIIVFGALMIQKGIKFLQNPQMGNKTHMKIDATDVNGNHSMSHKNVESKMDSSSAIQESKTNPKP</sequence>
<dbReference type="EMBL" id="MBPK01000022">
    <property type="protein sequence ID" value="PKT81433.1"/>
    <property type="molecule type" value="Genomic_DNA"/>
</dbReference>
<dbReference type="Pfam" id="PF13386">
    <property type="entry name" value="DsbD_2"/>
    <property type="match status" value="1"/>
</dbReference>
<protein>
    <recommendedName>
        <fullName evidence="3">Urease accessory protein UreH-like transmembrane domain-containing protein</fullName>
    </recommendedName>
</protein>
<dbReference type="InterPro" id="IPR039447">
    <property type="entry name" value="UreH-like_TM_dom"/>
</dbReference>
<proteinExistence type="predicted"/>
<evidence type="ECO:0000256" key="2">
    <source>
        <dbReference type="SAM" id="Phobius"/>
    </source>
</evidence>
<evidence type="ECO:0000313" key="5">
    <source>
        <dbReference type="Proteomes" id="UP000233350"/>
    </source>
</evidence>
<keyword evidence="2" id="KW-0472">Membrane</keyword>
<keyword evidence="2" id="KW-1133">Transmembrane helix</keyword>
<feature type="transmembrane region" description="Helical" evidence="2">
    <location>
        <begin position="168"/>
        <end position="190"/>
    </location>
</feature>
<dbReference type="Proteomes" id="UP000233350">
    <property type="component" value="Unassembled WGS sequence"/>
</dbReference>
<gene>
    <name evidence="4" type="ORF">BCM31_07145</name>
</gene>
<feature type="transmembrane region" description="Helical" evidence="2">
    <location>
        <begin position="6"/>
        <end position="32"/>
    </location>
</feature>
<dbReference type="RefSeq" id="WP_006802763.1">
    <property type="nucleotide sequence ID" value="NZ_CABKOI010000020.1"/>
</dbReference>
<dbReference type="OrthoDB" id="9798690at2"/>
<reference evidence="4 5" key="1">
    <citation type="submission" date="2016-07" db="EMBL/GenBank/DDBJ databases">
        <title>Detection of Helicobacter winghamensis from caecal content of red fox (Vulpes vulpes).</title>
        <authorList>
            <person name="Zanoni R.G."/>
            <person name="Florio D."/>
            <person name="Caffara M."/>
            <person name="Renzi M."/>
            <person name="Parisi A."/>
            <person name="Pasquali F."/>
            <person name="Manfreda G."/>
        </authorList>
    </citation>
    <scope>NUCLEOTIDE SEQUENCE [LARGE SCALE GENOMIC DNA]</scope>
    <source>
        <strain evidence="4 5">295_13</strain>
    </source>
</reference>
<keyword evidence="5" id="KW-1185">Reference proteome</keyword>
<dbReference type="STRING" id="556267.HWAG_01067"/>
<dbReference type="PANTHER" id="PTHR42208:SF1">
    <property type="entry name" value="HEAVY METAL TRANSPORTER"/>
    <property type="match status" value="1"/>
</dbReference>
<feature type="transmembrane region" description="Helical" evidence="2">
    <location>
        <begin position="53"/>
        <end position="76"/>
    </location>
</feature>
<feature type="compositionally biased region" description="Polar residues" evidence="1">
    <location>
        <begin position="260"/>
        <end position="274"/>
    </location>
</feature>
<comment type="caution">
    <text evidence="4">The sequence shown here is derived from an EMBL/GenBank/DDBJ whole genome shotgun (WGS) entry which is preliminary data.</text>
</comment>